<feature type="compositionally biased region" description="Basic and acidic residues" evidence="5">
    <location>
        <begin position="28"/>
        <end position="58"/>
    </location>
</feature>
<dbReference type="PANTHER" id="PTHR24198">
    <property type="entry name" value="ANKYRIN REPEAT AND PROTEIN KINASE DOMAIN-CONTAINING PROTEIN"/>
    <property type="match status" value="1"/>
</dbReference>
<feature type="coiled-coil region" evidence="4">
    <location>
        <begin position="527"/>
        <end position="554"/>
    </location>
</feature>
<dbReference type="PROSITE" id="PS50088">
    <property type="entry name" value="ANK_REPEAT"/>
    <property type="match status" value="1"/>
</dbReference>
<protein>
    <submittedName>
        <fullName evidence="6">Uncharacterized protein</fullName>
    </submittedName>
</protein>
<gene>
    <name evidence="6" type="ORF">TrRE_jg12142</name>
</gene>
<dbReference type="Proteomes" id="UP001165082">
    <property type="component" value="Unassembled WGS sequence"/>
</dbReference>
<keyword evidence="1" id="KW-0677">Repeat</keyword>
<proteinExistence type="predicted"/>
<keyword evidence="2 3" id="KW-0040">ANK repeat</keyword>
<evidence type="ECO:0000256" key="5">
    <source>
        <dbReference type="SAM" id="MobiDB-lite"/>
    </source>
</evidence>
<keyword evidence="4" id="KW-0175">Coiled coil</keyword>
<dbReference type="InterPro" id="IPR002110">
    <property type="entry name" value="Ankyrin_rpt"/>
</dbReference>
<evidence type="ECO:0000313" key="7">
    <source>
        <dbReference type="Proteomes" id="UP001165082"/>
    </source>
</evidence>
<comment type="caution">
    <text evidence="6">The sequence shown here is derived from an EMBL/GenBank/DDBJ whole genome shotgun (WGS) entry which is preliminary data.</text>
</comment>
<dbReference type="PROSITE" id="PS50297">
    <property type="entry name" value="ANK_REP_REGION"/>
    <property type="match status" value="1"/>
</dbReference>
<dbReference type="AlphaFoldDB" id="A0A9W7CB07"/>
<evidence type="ECO:0000256" key="3">
    <source>
        <dbReference type="PROSITE-ProRule" id="PRU00023"/>
    </source>
</evidence>
<feature type="coiled-coil region" evidence="4">
    <location>
        <begin position="371"/>
        <end position="427"/>
    </location>
</feature>
<feature type="region of interest" description="Disordered" evidence="5">
    <location>
        <begin position="568"/>
        <end position="610"/>
    </location>
</feature>
<evidence type="ECO:0000256" key="2">
    <source>
        <dbReference type="ARBA" id="ARBA00023043"/>
    </source>
</evidence>
<feature type="region of interest" description="Disordered" evidence="5">
    <location>
        <begin position="1"/>
        <end position="58"/>
    </location>
</feature>
<dbReference type="InterPro" id="IPR019309">
    <property type="entry name" value="WASHC3"/>
</dbReference>
<keyword evidence="7" id="KW-1185">Reference proteome</keyword>
<dbReference type="OrthoDB" id="539213at2759"/>
<accession>A0A9W7CB07</accession>
<name>A0A9W7CB07_9STRA</name>
<evidence type="ECO:0000256" key="1">
    <source>
        <dbReference type="ARBA" id="ARBA00022737"/>
    </source>
</evidence>
<reference evidence="6" key="1">
    <citation type="submission" date="2022-07" db="EMBL/GenBank/DDBJ databases">
        <title>Genome analysis of Parmales, a sister group of diatoms, reveals the evolutionary specialization of diatoms from phago-mixotrophs to photoautotrophs.</title>
        <authorList>
            <person name="Ban H."/>
            <person name="Sato S."/>
            <person name="Yoshikawa S."/>
            <person name="Kazumasa Y."/>
            <person name="Nakamura Y."/>
            <person name="Ichinomiya M."/>
            <person name="Saitoh K."/>
            <person name="Sato N."/>
            <person name="Blanc-Mathieu R."/>
            <person name="Endo H."/>
            <person name="Kuwata A."/>
            <person name="Ogata H."/>
        </authorList>
    </citation>
    <scope>NUCLEOTIDE SEQUENCE</scope>
</reference>
<dbReference type="Gene3D" id="1.25.40.20">
    <property type="entry name" value="Ankyrin repeat-containing domain"/>
    <property type="match status" value="1"/>
</dbReference>
<dbReference type="PANTHER" id="PTHR24198:SF165">
    <property type="entry name" value="ANKYRIN REPEAT-CONTAINING PROTEIN-RELATED"/>
    <property type="match status" value="1"/>
</dbReference>
<feature type="repeat" description="ANK" evidence="3">
    <location>
        <begin position="311"/>
        <end position="343"/>
    </location>
</feature>
<feature type="compositionally biased region" description="Gly residues" evidence="5">
    <location>
        <begin position="569"/>
        <end position="588"/>
    </location>
</feature>
<dbReference type="InterPro" id="IPR036770">
    <property type="entry name" value="Ankyrin_rpt-contain_sf"/>
</dbReference>
<dbReference type="EMBL" id="BRXZ01000021">
    <property type="protein sequence ID" value="GMI03247.1"/>
    <property type="molecule type" value="Genomic_DNA"/>
</dbReference>
<organism evidence="6 7">
    <name type="scientific">Triparma retinervis</name>
    <dbReference type="NCBI Taxonomy" id="2557542"/>
    <lineage>
        <taxon>Eukaryota</taxon>
        <taxon>Sar</taxon>
        <taxon>Stramenopiles</taxon>
        <taxon>Ochrophyta</taxon>
        <taxon>Bolidophyceae</taxon>
        <taxon>Parmales</taxon>
        <taxon>Triparmaceae</taxon>
        <taxon>Triparma</taxon>
    </lineage>
</organism>
<dbReference type="SMART" id="SM00248">
    <property type="entry name" value="ANK"/>
    <property type="match status" value="3"/>
</dbReference>
<evidence type="ECO:0000256" key="4">
    <source>
        <dbReference type="SAM" id="Coils"/>
    </source>
</evidence>
<evidence type="ECO:0000313" key="6">
    <source>
        <dbReference type="EMBL" id="GMI03247.1"/>
    </source>
</evidence>
<dbReference type="Pfam" id="PF13637">
    <property type="entry name" value="Ank_4"/>
    <property type="match status" value="1"/>
</dbReference>
<dbReference type="SUPFAM" id="SSF48403">
    <property type="entry name" value="Ankyrin repeat"/>
    <property type="match status" value="1"/>
</dbReference>
<sequence>MAKHPSGKSDPNPPEEVSDAAAAAMAAEKAEEDAKEKVKEEEEKAEQDAKEKAEAPEEIVLKPGEELFHVDLHPSYKPYFKQLLTGVPRQTVNAAMKRKFLDPDLLDTPKKRIVFRPRPAHKKTALDVLAEEEARQAIKAEDKEIASNKAMENPLDNIDWSAPEFQGFVGLFRKIKVYAEEKKKMMELNAFKYGPPYNEEYGGNIIEECNKPNPGTLDIHQMLLDGADPRVCEDQDFRNTCLHYCCRYCHFRISKMLFKAQCEIDVANELGITPLGTLCMFNPPEPRHRLHLRFATWLLDNKAEVNHVDKGGHTCLEFAAKHGNLDLCALLLRYGARVKRDAEFISLATVNLLDPDVCEDVTCRQLLRTKYNEEVRLEKEEEDKIRRAREEKEQKEKDAERRRMIELARLNKQNAHLERELYEEHLRIEDMKKKKREEAKRRRLRILEEKKNENGSWKKFGGYDWRFIEGKKMKNISINGGVYDEAKVLNEVIEVNHGHTLMNKRWKEITGRELLTTGDVTDMGYGIDDKSKEKREMEEEEERLGLNVVESSEEEEDEEGLFGEDVVGELGGELGGKGGGGGEGGGGGFRRRMSITGAKLTMPKLPSIGM</sequence>
<dbReference type="GO" id="GO:0071203">
    <property type="term" value="C:WASH complex"/>
    <property type="evidence" value="ECO:0007669"/>
    <property type="project" value="InterPro"/>
</dbReference>
<dbReference type="Pfam" id="PF10152">
    <property type="entry name" value="CCDC53"/>
    <property type="match status" value="1"/>
</dbReference>